<evidence type="ECO:0000313" key="12">
    <source>
        <dbReference type="EMBL" id="RYT66589.1"/>
    </source>
</evidence>
<evidence type="ECO:0000256" key="8">
    <source>
        <dbReference type="ARBA" id="ARBA00038436"/>
    </source>
</evidence>
<evidence type="ECO:0000256" key="3">
    <source>
        <dbReference type="ARBA" id="ARBA00022475"/>
    </source>
</evidence>
<evidence type="ECO:0000313" key="14">
    <source>
        <dbReference type="Proteomes" id="UP000293506"/>
    </source>
</evidence>
<evidence type="ECO:0000313" key="13">
    <source>
        <dbReference type="Proteomes" id="UP000285897"/>
    </source>
</evidence>
<evidence type="ECO:0000256" key="6">
    <source>
        <dbReference type="ARBA" id="ARBA00022989"/>
    </source>
</evidence>
<keyword evidence="7 9" id="KW-0472">Membrane</keyword>
<dbReference type="GO" id="GO:0005886">
    <property type="term" value="C:plasma membrane"/>
    <property type="evidence" value="ECO:0007669"/>
    <property type="project" value="UniProtKB-SubCell"/>
</dbReference>
<dbReference type="PANTHER" id="PTHR35011">
    <property type="entry name" value="2,3-DIKETO-L-GULONATE TRAP TRANSPORTER SMALL PERMEASE PROTEIN YIAM"/>
    <property type="match status" value="1"/>
</dbReference>
<dbReference type="Pfam" id="PF04290">
    <property type="entry name" value="DctQ"/>
    <property type="match status" value="1"/>
</dbReference>
<feature type="domain" description="Tripartite ATP-independent periplasmic transporters DctQ component" evidence="10">
    <location>
        <begin position="31"/>
        <end position="159"/>
    </location>
</feature>
<dbReference type="Proteomes" id="UP000285897">
    <property type="component" value="Unassembled WGS sequence"/>
</dbReference>
<dbReference type="AlphaFoldDB" id="A0A415L4H8"/>
<proteinExistence type="inferred from homology"/>
<gene>
    <name evidence="11" type="ORF">DW021_15625</name>
    <name evidence="12" type="ORF">EAI82_10230</name>
</gene>
<accession>A0A415L4H8</accession>
<comment type="similarity">
    <text evidence="8">Belongs to the TRAP transporter small permease family.</text>
</comment>
<reference evidence="12 14" key="2">
    <citation type="journal article" date="2019" name="Science, e1252229">
        <title>Invertible promoters mediate bacterial phase variation, antibiotic resistance, and host adaptation in the gut.</title>
        <authorList>
            <person name="Jiang X."/>
            <person name="Hall A.B."/>
            <person name="Arthur T.D."/>
            <person name="Plichta D.R."/>
            <person name="Covington C.T."/>
            <person name="Poyet M."/>
            <person name="Crothers J."/>
            <person name="Moses P.L."/>
            <person name="Tolonen A.C."/>
            <person name="Vlamakis H."/>
            <person name="Alm E.J."/>
            <person name="Xavier R.J."/>
        </authorList>
    </citation>
    <scope>NUCLEOTIDE SEQUENCE [LARGE SCALE GENOMIC DNA]</scope>
    <source>
        <strain evidence="12">Af_0058</strain>
        <strain evidence="14">af_0058</strain>
    </source>
</reference>
<keyword evidence="5 9" id="KW-0812">Transmembrane</keyword>
<dbReference type="RefSeq" id="WP_118393467.1">
    <property type="nucleotide sequence ID" value="NZ_JAAIPQ010000039.1"/>
</dbReference>
<sequence>MDKIAKTLKNISNKVYIVEKWVLMIAVIAVTAVNFVNVIMRYIFKSGLAYCENLSLTLFMLLILIGGNIAVKSDSEIRIDVCRFKDVRKKNAFKLISDICSIIALVCLLLGSIALVQHTAQYNQQVATLPITYLQLYSLLIIGSILMLFDHVVVLFKHLAAIQTGVEEEAE</sequence>
<feature type="transmembrane region" description="Helical" evidence="9">
    <location>
        <begin position="21"/>
        <end position="42"/>
    </location>
</feature>
<evidence type="ECO:0000256" key="9">
    <source>
        <dbReference type="SAM" id="Phobius"/>
    </source>
</evidence>
<keyword evidence="6 9" id="KW-1133">Transmembrane helix</keyword>
<evidence type="ECO:0000256" key="7">
    <source>
        <dbReference type="ARBA" id="ARBA00023136"/>
    </source>
</evidence>
<dbReference type="InterPro" id="IPR007387">
    <property type="entry name" value="TRAP_DctQ"/>
</dbReference>
<organism evidence="11 13">
    <name type="scientific">Blautia obeum</name>
    <dbReference type="NCBI Taxonomy" id="40520"/>
    <lineage>
        <taxon>Bacteria</taxon>
        <taxon>Bacillati</taxon>
        <taxon>Bacillota</taxon>
        <taxon>Clostridia</taxon>
        <taxon>Lachnospirales</taxon>
        <taxon>Lachnospiraceae</taxon>
        <taxon>Blautia</taxon>
    </lineage>
</organism>
<keyword evidence="3" id="KW-1003">Cell membrane</keyword>
<dbReference type="EMBL" id="QROS01000017">
    <property type="protein sequence ID" value="RHL43420.1"/>
    <property type="molecule type" value="Genomic_DNA"/>
</dbReference>
<comment type="caution">
    <text evidence="11">The sequence shown here is derived from an EMBL/GenBank/DDBJ whole genome shotgun (WGS) entry which is preliminary data.</text>
</comment>
<dbReference type="GO" id="GO:0022857">
    <property type="term" value="F:transmembrane transporter activity"/>
    <property type="evidence" value="ECO:0007669"/>
    <property type="project" value="TreeGrafter"/>
</dbReference>
<dbReference type="PANTHER" id="PTHR35011:SF2">
    <property type="entry name" value="2,3-DIKETO-L-GULONATE TRAP TRANSPORTER SMALL PERMEASE PROTEIN YIAM"/>
    <property type="match status" value="1"/>
</dbReference>
<protein>
    <submittedName>
        <fullName evidence="12">TRAP transporter small permease subunit</fullName>
    </submittedName>
</protein>
<evidence type="ECO:0000259" key="10">
    <source>
        <dbReference type="Pfam" id="PF04290"/>
    </source>
</evidence>
<evidence type="ECO:0000256" key="2">
    <source>
        <dbReference type="ARBA" id="ARBA00022448"/>
    </source>
</evidence>
<comment type="subcellular location">
    <subcellularLocation>
        <location evidence="1">Cell inner membrane</location>
        <topology evidence="1">Multi-pass membrane protein</topology>
    </subcellularLocation>
</comment>
<name>A0A415L4H8_9FIRM</name>
<reference evidence="11 13" key="1">
    <citation type="submission" date="2018-08" db="EMBL/GenBank/DDBJ databases">
        <title>A genome reference for cultivated species of the human gut microbiota.</title>
        <authorList>
            <person name="Zou Y."/>
            <person name="Xue W."/>
            <person name="Luo G."/>
        </authorList>
    </citation>
    <scope>NUCLEOTIDE SEQUENCE [LARGE SCALE GENOMIC DNA]</scope>
    <source>
        <strain evidence="11 13">AF37-6AC</strain>
    </source>
</reference>
<keyword evidence="2" id="KW-0813">Transport</keyword>
<feature type="transmembrane region" description="Helical" evidence="9">
    <location>
        <begin position="136"/>
        <end position="156"/>
    </location>
</feature>
<keyword evidence="4" id="KW-0997">Cell inner membrane</keyword>
<feature type="transmembrane region" description="Helical" evidence="9">
    <location>
        <begin position="54"/>
        <end position="71"/>
    </location>
</feature>
<evidence type="ECO:0000313" key="11">
    <source>
        <dbReference type="EMBL" id="RHL43420.1"/>
    </source>
</evidence>
<dbReference type="GO" id="GO:0015740">
    <property type="term" value="P:C4-dicarboxylate transport"/>
    <property type="evidence" value="ECO:0007669"/>
    <property type="project" value="TreeGrafter"/>
</dbReference>
<feature type="transmembrane region" description="Helical" evidence="9">
    <location>
        <begin position="92"/>
        <end position="116"/>
    </location>
</feature>
<dbReference type="Proteomes" id="UP000293506">
    <property type="component" value="Unassembled WGS sequence"/>
</dbReference>
<evidence type="ECO:0000256" key="5">
    <source>
        <dbReference type="ARBA" id="ARBA00022692"/>
    </source>
</evidence>
<dbReference type="InterPro" id="IPR055348">
    <property type="entry name" value="DctQ"/>
</dbReference>
<dbReference type="EMBL" id="RCXQ01000008">
    <property type="protein sequence ID" value="RYT66589.1"/>
    <property type="molecule type" value="Genomic_DNA"/>
</dbReference>
<evidence type="ECO:0000256" key="1">
    <source>
        <dbReference type="ARBA" id="ARBA00004429"/>
    </source>
</evidence>
<evidence type="ECO:0000256" key="4">
    <source>
        <dbReference type="ARBA" id="ARBA00022519"/>
    </source>
</evidence>